<gene>
    <name evidence="2" type="ORF">METZ01_LOCUS462361</name>
</gene>
<dbReference type="EMBL" id="UINC01193745">
    <property type="protein sequence ID" value="SVE09507.1"/>
    <property type="molecule type" value="Genomic_DNA"/>
</dbReference>
<dbReference type="AlphaFoldDB" id="A0A383ANV6"/>
<evidence type="ECO:0000313" key="2">
    <source>
        <dbReference type="EMBL" id="SVE09507.1"/>
    </source>
</evidence>
<proteinExistence type="predicted"/>
<dbReference type="Gene3D" id="3.40.50.300">
    <property type="entry name" value="P-loop containing nucleotide triphosphate hydrolases"/>
    <property type="match status" value="1"/>
</dbReference>
<dbReference type="InterPro" id="IPR003395">
    <property type="entry name" value="RecF/RecN/SMC_N"/>
</dbReference>
<name>A0A383ANV6_9ZZZZ</name>
<evidence type="ECO:0000259" key="1">
    <source>
        <dbReference type="Pfam" id="PF02463"/>
    </source>
</evidence>
<dbReference type="SUPFAM" id="SSF52540">
    <property type="entry name" value="P-loop containing nucleoside triphosphate hydrolases"/>
    <property type="match status" value="1"/>
</dbReference>
<feature type="domain" description="RecF/RecN/SMC N-terminal" evidence="1">
    <location>
        <begin position="3"/>
        <end position="104"/>
    </location>
</feature>
<dbReference type="PANTHER" id="PTHR43977">
    <property type="entry name" value="STRUCTURAL MAINTENANCE OF CHROMOSOMES PROTEIN 3"/>
    <property type="match status" value="1"/>
</dbReference>
<dbReference type="Pfam" id="PF02463">
    <property type="entry name" value="SMC_N"/>
    <property type="match status" value="1"/>
</dbReference>
<feature type="non-terminal residue" evidence="2">
    <location>
        <position position="1"/>
    </location>
</feature>
<dbReference type="InterPro" id="IPR027417">
    <property type="entry name" value="P-loop_NTPase"/>
</dbReference>
<accession>A0A383ANV6</accession>
<feature type="non-terminal residue" evidence="2">
    <location>
        <position position="104"/>
    </location>
</feature>
<organism evidence="2">
    <name type="scientific">marine metagenome</name>
    <dbReference type="NCBI Taxonomy" id="408172"/>
    <lineage>
        <taxon>unclassified sequences</taxon>
        <taxon>metagenomes</taxon>
        <taxon>ecological metagenomes</taxon>
    </lineage>
</organism>
<reference evidence="2" key="1">
    <citation type="submission" date="2018-05" db="EMBL/GenBank/DDBJ databases">
        <authorList>
            <person name="Lanie J.A."/>
            <person name="Ng W.-L."/>
            <person name="Kazmierczak K.M."/>
            <person name="Andrzejewski T.M."/>
            <person name="Davidsen T.M."/>
            <person name="Wayne K.J."/>
            <person name="Tettelin H."/>
            <person name="Glass J.I."/>
            <person name="Rusch D."/>
            <person name="Podicherti R."/>
            <person name="Tsui H.-C.T."/>
            <person name="Winkler M.E."/>
        </authorList>
    </citation>
    <scope>NUCLEOTIDE SEQUENCE</scope>
</reference>
<sequence length="104" mass="11530">LVHIKKVDIFGFKSFGFKNTTVNFEPGLVSISGPNGSGKSNILDAILFAMGENKPKVMRAPNLRSLIHDIEGSRHGPKVTRVRIQFDNSDRKIPINLDTVTITR</sequence>
<protein>
    <recommendedName>
        <fullName evidence="1">RecF/RecN/SMC N-terminal domain-containing protein</fullName>
    </recommendedName>
</protein>